<evidence type="ECO:0008006" key="3">
    <source>
        <dbReference type="Google" id="ProtNLM"/>
    </source>
</evidence>
<reference evidence="1 2" key="1">
    <citation type="submission" date="2023-03" db="EMBL/GenBank/DDBJ databases">
        <title>High recombination rates correlate with genetic variation in Cardiocondyla obscurior ants.</title>
        <authorList>
            <person name="Errbii M."/>
        </authorList>
    </citation>
    <scope>NUCLEOTIDE SEQUENCE [LARGE SCALE GENOMIC DNA]</scope>
    <source>
        <strain evidence="1">Alpha-2009</strain>
        <tissue evidence="1">Whole body</tissue>
    </source>
</reference>
<dbReference type="Pfam" id="PF00687">
    <property type="entry name" value="Ribosomal_L1"/>
    <property type="match status" value="1"/>
</dbReference>
<gene>
    <name evidence="1" type="ORF">PUN28_002283</name>
</gene>
<dbReference type="Proteomes" id="UP001430953">
    <property type="component" value="Unassembled WGS sequence"/>
</dbReference>
<keyword evidence="2" id="KW-1185">Reference proteome</keyword>
<organism evidence="1 2">
    <name type="scientific">Cardiocondyla obscurior</name>
    <dbReference type="NCBI Taxonomy" id="286306"/>
    <lineage>
        <taxon>Eukaryota</taxon>
        <taxon>Metazoa</taxon>
        <taxon>Ecdysozoa</taxon>
        <taxon>Arthropoda</taxon>
        <taxon>Hexapoda</taxon>
        <taxon>Insecta</taxon>
        <taxon>Pterygota</taxon>
        <taxon>Neoptera</taxon>
        <taxon>Endopterygota</taxon>
        <taxon>Hymenoptera</taxon>
        <taxon>Apocrita</taxon>
        <taxon>Aculeata</taxon>
        <taxon>Formicoidea</taxon>
        <taxon>Formicidae</taxon>
        <taxon>Myrmicinae</taxon>
        <taxon>Cardiocondyla</taxon>
    </lineage>
</organism>
<sequence length="318" mass="36662">MESPEEFNLKELSKKLIKQCISEVFRLAEEQSKNSNNLVDKGVQPIFMQVTSVRVPQMPNRQLRILLPYSIVAPDDEVALFVCDLRKGKRSDYDPTIEHYKNLLNMHGCTRINEIIPMNRVKVEFDQFELKRKLLGSYDHFLVDGRIAGHMSHLLGKHFYKKRKLPTSIRIKSKDLKHEIDYALRKTNMHLHSLGDSHLMQIGNTSMDQKKVLKNILAACEELSKSYPGGWANIRALRLKSETSLALPFYITLKDKNTVDPDKIAVQPKRPKAYRDVEGDLSTFVCNNTVTVKPEGTVILQKHKQSRPQRKKLKVEET</sequence>
<comment type="caution">
    <text evidence="1">The sequence shown here is derived from an EMBL/GenBank/DDBJ whole genome shotgun (WGS) entry which is preliminary data.</text>
</comment>
<dbReference type="AlphaFoldDB" id="A0AAW2GTE5"/>
<dbReference type="EMBL" id="JADYXP020000002">
    <property type="protein sequence ID" value="KAL0130540.1"/>
    <property type="molecule type" value="Genomic_DNA"/>
</dbReference>
<accession>A0AAW2GTE5</accession>
<protein>
    <recommendedName>
        <fullName evidence="3">Ribosomal protein L1</fullName>
    </recommendedName>
</protein>
<dbReference type="InterPro" id="IPR023674">
    <property type="entry name" value="Ribosomal_uL1-like"/>
</dbReference>
<evidence type="ECO:0000313" key="2">
    <source>
        <dbReference type="Proteomes" id="UP001430953"/>
    </source>
</evidence>
<dbReference type="Gene3D" id="3.30.190.20">
    <property type="match status" value="1"/>
</dbReference>
<dbReference type="InterPro" id="IPR016095">
    <property type="entry name" value="Ribosomal_uL1_3-a/b-sand"/>
</dbReference>
<dbReference type="Gene3D" id="3.40.50.790">
    <property type="match status" value="1"/>
</dbReference>
<evidence type="ECO:0000313" key="1">
    <source>
        <dbReference type="EMBL" id="KAL0130540.1"/>
    </source>
</evidence>
<dbReference type="CDD" id="cd00403">
    <property type="entry name" value="Ribosomal_L1"/>
    <property type="match status" value="1"/>
</dbReference>
<proteinExistence type="predicted"/>
<dbReference type="InterPro" id="IPR028364">
    <property type="entry name" value="Ribosomal_uL1/biogenesis"/>
</dbReference>
<name>A0AAW2GTE5_9HYME</name>
<dbReference type="SUPFAM" id="SSF56808">
    <property type="entry name" value="Ribosomal protein L1"/>
    <property type="match status" value="1"/>
</dbReference>